<dbReference type="InterPro" id="IPR002126">
    <property type="entry name" value="Cadherin-like_dom"/>
</dbReference>
<organism evidence="22 23">
    <name type="scientific">Silurus asotus</name>
    <name type="common">Amur catfish</name>
    <name type="synonym">Parasilurus asotus</name>
    <dbReference type="NCBI Taxonomy" id="30991"/>
    <lineage>
        <taxon>Eukaryota</taxon>
        <taxon>Metazoa</taxon>
        <taxon>Chordata</taxon>
        <taxon>Craniata</taxon>
        <taxon>Vertebrata</taxon>
        <taxon>Euteleostomi</taxon>
        <taxon>Actinopterygii</taxon>
        <taxon>Neopterygii</taxon>
        <taxon>Teleostei</taxon>
        <taxon>Ostariophysi</taxon>
        <taxon>Siluriformes</taxon>
        <taxon>Siluridae</taxon>
        <taxon>Silurus</taxon>
    </lineage>
</organism>
<evidence type="ECO:0000313" key="23">
    <source>
        <dbReference type="Proteomes" id="UP001205998"/>
    </source>
</evidence>
<dbReference type="FunFam" id="2.60.40.60:FF:000008">
    <property type="entry name" value="Cadherin 24"/>
    <property type="match status" value="1"/>
</dbReference>
<accession>A0AAD5AJG0</accession>
<feature type="transmembrane region" description="Helical" evidence="19">
    <location>
        <begin position="600"/>
        <end position="622"/>
    </location>
</feature>
<dbReference type="PRINTS" id="PR00205">
    <property type="entry name" value="CADHERIN"/>
</dbReference>
<dbReference type="FunFam" id="2.60.40.60:FF:000014">
    <property type="entry name" value="Cadherin 8"/>
    <property type="match status" value="1"/>
</dbReference>
<evidence type="ECO:0000256" key="5">
    <source>
        <dbReference type="ARBA" id="ARBA00022692"/>
    </source>
</evidence>
<evidence type="ECO:0000256" key="15">
    <source>
        <dbReference type="ARBA" id="ARBA00037319"/>
    </source>
</evidence>
<feature type="domain" description="Cadherin" evidence="21">
    <location>
        <begin position="373"/>
        <end position="477"/>
    </location>
</feature>
<keyword evidence="23" id="KW-1185">Reference proteome</keyword>
<feature type="domain" description="Cadherin" evidence="21">
    <location>
        <begin position="68"/>
        <end position="148"/>
    </location>
</feature>
<keyword evidence="11" id="KW-0965">Cell junction</keyword>
<proteinExistence type="predicted"/>
<feature type="domain" description="Cadherin" evidence="21">
    <location>
        <begin position="477"/>
        <end position="591"/>
    </location>
</feature>
<dbReference type="GO" id="GO:0005912">
    <property type="term" value="C:adherens junction"/>
    <property type="evidence" value="ECO:0007669"/>
    <property type="project" value="UniProtKB-SubCell"/>
</dbReference>
<dbReference type="SUPFAM" id="SSF49313">
    <property type="entry name" value="Cadherin-like"/>
    <property type="match status" value="5"/>
</dbReference>
<comment type="subcellular location">
    <subcellularLocation>
        <location evidence="2">Cell junction</location>
        <location evidence="2">Adherens junction</location>
    </subcellularLocation>
    <subcellularLocation>
        <location evidence="1 18">Cell membrane</location>
        <topology evidence="1 18">Single-pass type I membrane protein</topology>
    </subcellularLocation>
</comment>
<keyword evidence="10 18" id="KW-0130">Cell adhesion</keyword>
<keyword evidence="7 20" id="KW-0732">Signal</keyword>
<evidence type="ECO:0000256" key="3">
    <source>
        <dbReference type="ARBA" id="ARBA00022475"/>
    </source>
</evidence>
<dbReference type="PROSITE" id="PS00232">
    <property type="entry name" value="CADHERIN_1"/>
    <property type="match status" value="2"/>
</dbReference>
<dbReference type="GO" id="GO:0007043">
    <property type="term" value="P:cell-cell junction assembly"/>
    <property type="evidence" value="ECO:0007669"/>
    <property type="project" value="TreeGrafter"/>
</dbReference>
<dbReference type="AlphaFoldDB" id="A0AAD5AJG0"/>
<dbReference type="GO" id="GO:0002009">
    <property type="term" value="P:morphogenesis of an epithelium"/>
    <property type="evidence" value="ECO:0007669"/>
    <property type="project" value="UniProtKB-ARBA"/>
</dbReference>
<evidence type="ECO:0000256" key="12">
    <source>
        <dbReference type="ARBA" id="ARBA00022989"/>
    </source>
</evidence>
<dbReference type="GO" id="GO:0007156">
    <property type="term" value="P:homophilic cell adhesion via plasma membrane adhesion molecules"/>
    <property type="evidence" value="ECO:0007669"/>
    <property type="project" value="InterPro"/>
</dbReference>
<feature type="domain" description="Cadherin" evidence="21">
    <location>
        <begin position="149"/>
        <end position="257"/>
    </location>
</feature>
<dbReference type="GO" id="GO:0016339">
    <property type="term" value="P:calcium-dependent cell-cell adhesion via plasma membrane cell adhesion molecules"/>
    <property type="evidence" value="ECO:0007669"/>
    <property type="project" value="TreeGrafter"/>
</dbReference>
<dbReference type="InterPro" id="IPR000233">
    <property type="entry name" value="Cadherin_Y-type_LIR"/>
</dbReference>
<keyword evidence="4" id="KW-0165">Cleavage on pair of basic residues</keyword>
<keyword evidence="12 19" id="KW-1133">Transmembrane helix</keyword>
<evidence type="ECO:0000256" key="18">
    <source>
        <dbReference type="RuleBase" id="RU003318"/>
    </source>
</evidence>
<dbReference type="InterPro" id="IPR039808">
    <property type="entry name" value="Cadherin"/>
</dbReference>
<evidence type="ECO:0000256" key="1">
    <source>
        <dbReference type="ARBA" id="ARBA00004251"/>
    </source>
</evidence>
<comment type="caution">
    <text evidence="22">The sequence shown here is derived from an EMBL/GenBank/DDBJ whole genome shotgun (WGS) entry which is preliminary data.</text>
</comment>
<evidence type="ECO:0000256" key="11">
    <source>
        <dbReference type="ARBA" id="ARBA00022949"/>
    </source>
</evidence>
<evidence type="ECO:0000256" key="2">
    <source>
        <dbReference type="ARBA" id="ARBA00004536"/>
    </source>
</evidence>
<name>A0AAD5AJG0_SILAS</name>
<keyword evidence="3" id="KW-1003">Cell membrane</keyword>
<dbReference type="GO" id="GO:0016477">
    <property type="term" value="P:cell migration"/>
    <property type="evidence" value="ECO:0007669"/>
    <property type="project" value="TreeGrafter"/>
</dbReference>
<dbReference type="GO" id="GO:0034332">
    <property type="term" value="P:adherens junction organization"/>
    <property type="evidence" value="ECO:0007669"/>
    <property type="project" value="TreeGrafter"/>
</dbReference>
<dbReference type="GO" id="GO:0008013">
    <property type="term" value="F:beta-catenin binding"/>
    <property type="evidence" value="ECO:0007669"/>
    <property type="project" value="TreeGrafter"/>
</dbReference>
<dbReference type="FunFam" id="4.10.900.10:FF:000001">
    <property type="entry name" value="Cadherin 2"/>
    <property type="match status" value="1"/>
</dbReference>
<dbReference type="InterPro" id="IPR027397">
    <property type="entry name" value="Catenin-bd_sf"/>
</dbReference>
<dbReference type="FunFam" id="2.60.40.60:FF:000009">
    <property type="entry name" value="Cadherin 24"/>
    <property type="match status" value="1"/>
</dbReference>
<keyword evidence="5 18" id="KW-0812">Transmembrane</keyword>
<dbReference type="GO" id="GO:0000902">
    <property type="term" value="P:cell morphogenesis"/>
    <property type="evidence" value="ECO:0007669"/>
    <property type="project" value="TreeGrafter"/>
</dbReference>
<dbReference type="Pfam" id="PF01049">
    <property type="entry name" value="CADH_Y-type_LIR"/>
    <property type="match status" value="1"/>
</dbReference>
<keyword evidence="6" id="KW-0479">Metal-binding</keyword>
<dbReference type="PROSITE" id="PS50268">
    <property type="entry name" value="CADHERIN_2"/>
    <property type="match status" value="5"/>
</dbReference>
<dbReference type="GO" id="GO:0045296">
    <property type="term" value="F:cadherin binding"/>
    <property type="evidence" value="ECO:0007669"/>
    <property type="project" value="TreeGrafter"/>
</dbReference>
<evidence type="ECO:0000259" key="21">
    <source>
        <dbReference type="PROSITE" id="PS50268"/>
    </source>
</evidence>
<dbReference type="GO" id="GO:0005509">
    <property type="term" value="F:calcium ion binding"/>
    <property type="evidence" value="ECO:0007669"/>
    <property type="project" value="UniProtKB-UniRule"/>
</dbReference>
<keyword evidence="9 17" id="KW-0106">Calcium</keyword>
<dbReference type="InterPro" id="IPR015919">
    <property type="entry name" value="Cadherin-like_sf"/>
</dbReference>
<evidence type="ECO:0000256" key="4">
    <source>
        <dbReference type="ARBA" id="ARBA00022685"/>
    </source>
</evidence>
<feature type="signal peptide" evidence="20">
    <location>
        <begin position="1"/>
        <end position="19"/>
    </location>
</feature>
<dbReference type="GO" id="GO:0044331">
    <property type="term" value="P:cell-cell adhesion mediated by cadherin"/>
    <property type="evidence" value="ECO:0007669"/>
    <property type="project" value="TreeGrafter"/>
</dbReference>
<dbReference type="Gene3D" id="2.60.40.60">
    <property type="entry name" value="Cadherins"/>
    <property type="match status" value="5"/>
</dbReference>
<evidence type="ECO:0000256" key="7">
    <source>
        <dbReference type="ARBA" id="ARBA00022729"/>
    </source>
</evidence>
<keyword evidence="14" id="KW-0325">Glycoprotein</keyword>
<dbReference type="GO" id="GO:0016342">
    <property type="term" value="C:catenin complex"/>
    <property type="evidence" value="ECO:0007669"/>
    <property type="project" value="TreeGrafter"/>
</dbReference>
<evidence type="ECO:0000256" key="14">
    <source>
        <dbReference type="ARBA" id="ARBA00023180"/>
    </source>
</evidence>
<protein>
    <recommendedName>
        <fullName evidence="16">Cadherin-6</fullName>
    </recommendedName>
</protein>
<dbReference type="CDD" id="cd11304">
    <property type="entry name" value="Cadherin_repeat"/>
    <property type="match status" value="5"/>
</dbReference>
<dbReference type="Gene3D" id="4.10.900.10">
    <property type="entry name" value="TCF3-CBD (Catenin binding domain)"/>
    <property type="match status" value="1"/>
</dbReference>
<dbReference type="GO" id="GO:0099560">
    <property type="term" value="P:synaptic membrane adhesion"/>
    <property type="evidence" value="ECO:0007669"/>
    <property type="project" value="TreeGrafter"/>
</dbReference>
<keyword evidence="13 19" id="KW-0472">Membrane</keyword>
<reference evidence="22" key="1">
    <citation type="submission" date="2018-07" db="EMBL/GenBank/DDBJ databases">
        <title>Comparative genomics of catfishes provides insights into carnivory and benthic adaptation.</title>
        <authorList>
            <person name="Zhang Y."/>
            <person name="Wang D."/>
            <person name="Peng Z."/>
            <person name="Zheng S."/>
            <person name="Shao F."/>
            <person name="Tao W."/>
        </authorList>
    </citation>
    <scope>NUCLEOTIDE SEQUENCE</scope>
    <source>
        <strain evidence="22">Chongqing</strain>
    </source>
</reference>
<dbReference type="PANTHER" id="PTHR24027:SF322">
    <property type="entry name" value="CADHERIN-6"/>
    <property type="match status" value="1"/>
</dbReference>
<evidence type="ECO:0000256" key="9">
    <source>
        <dbReference type="ARBA" id="ARBA00022837"/>
    </source>
</evidence>
<dbReference type="EMBL" id="MU551711">
    <property type="protein sequence ID" value="KAI5616940.1"/>
    <property type="molecule type" value="Genomic_DNA"/>
</dbReference>
<dbReference type="SMART" id="SM00112">
    <property type="entry name" value="CA"/>
    <property type="match status" value="5"/>
</dbReference>
<dbReference type="FunFam" id="2.60.40.60:FF:000017">
    <property type="entry name" value="Cadherin 24"/>
    <property type="match status" value="1"/>
</dbReference>
<evidence type="ECO:0000256" key="17">
    <source>
        <dbReference type="PROSITE-ProRule" id="PRU00043"/>
    </source>
</evidence>
<evidence type="ECO:0000256" key="6">
    <source>
        <dbReference type="ARBA" id="ARBA00022723"/>
    </source>
</evidence>
<feature type="domain" description="Cadherin" evidence="21">
    <location>
        <begin position="258"/>
        <end position="372"/>
    </location>
</feature>
<feature type="chain" id="PRO_5042157297" description="Cadherin-6" evidence="20">
    <location>
        <begin position="20"/>
        <end position="777"/>
    </location>
</feature>
<keyword evidence="8" id="KW-0677">Repeat</keyword>
<evidence type="ECO:0000313" key="22">
    <source>
        <dbReference type="EMBL" id="KAI5616940.1"/>
    </source>
</evidence>
<sequence>MNPFFWLFALVSLLPLVLAVRNQGMVIRLQQPDGRVLHRSKRDWMWRQFFLSEEYTGSNYQYVGKLRSDKDRGDGTARYVLSGEGAGTIFRIDEKSGDLHATQRLDREEKSLYTLQAQAFNKYTGLPLEPATEFIVKIHDINDNEPKFTQAVYSASVPEMSDVGTFVIEVNATDADDASYGNSAKLVYSILQGQPYFSVEPETGIVRIALSSMDREVRKDYQVVIQAKDMAGQMGGLSGTTVVNVTLTDVNDSPPRFAYSSYHLSTYESAEIGSTVGRIKANDGDEGENAEMKYRIVEGDGKDSLDIITDEIMQEGIIVVKKKLDYESRRVYTIKVEVSNTHTDPSFLHLGPFSDTAIVKVTAKDVDEPPVFSRPHFVVEVNEDTPKGSIIGTVTAWDPDATDYPVQFAIDEHTDPDRLFHIDPRNGSITTLKSLDREVSKWHNISVLASEINNPRQRSRVPVLIKVLDVNDNAPEFAMFYETFVCENVRAGQMIQTISAIDTDEPLVGHKFVFSLSSSNPNFTIFDNEDNTARILTRRSGFNRQEMSTYYLPVVISDSDYPIQSSTSTLTVRVCGCDSTGNLRSCSVDALLLSARLSTAALVAILLCIVILLMIVVLFSALRKQRRKEPLIISKEDVRDNVVSYNDEGGGEEDTQAFDIGALRHPEAMEESNQLRRDIIPDVLFPYRSRSPTNECSDLRDFLISRLKETDADPSAPPYDSLATYAYEGNGSIAESLSSLESSANEGDHEYDFLGTWGPEFKKLADLYMLKEPTSAS</sequence>
<dbReference type="PANTHER" id="PTHR24027">
    <property type="entry name" value="CADHERIN-23"/>
    <property type="match status" value="1"/>
</dbReference>
<dbReference type="Proteomes" id="UP001205998">
    <property type="component" value="Unassembled WGS sequence"/>
</dbReference>
<gene>
    <name evidence="22" type="ORF">C0J50_23528</name>
</gene>
<evidence type="ECO:0000256" key="8">
    <source>
        <dbReference type="ARBA" id="ARBA00022737"/>
    </source>
</evidence>
<dbReference type="Pfam" id="PF00028">
    <property type="entry name" value="Cadherin"/>
    <property type="match status" value="5"/>
</dbReference>
<comment type="function">
    <text evidence="15">Cadherins are calcium-dependent cell adhesion proteins. They preferentially interact with themselves in a homophilic manner in connecting cells; cadherins may thus contribute to the sorting of heterogeneous cell types.</text>
</comment>
<evidence type="ECO:0000256" key="19">
    <source>
        <dbReference type="SAM" id="Phobius"/>
    </source>
</evidence>
<evidence type="ECO:0000256" key="20">
    <source>
        <dbReference type="SAM" id="SignalP"/>
    </source>
</evidence>
<evidence type="ECO:0000256" key="13">
    <source>
        <dbReference type="ARBA" id="ARBA00023136"/>
    </source>
</evidence>
<dbReference type="InterPro" id="IPR020894">
    <property type="entry name" value="Cadherin_CS"/>
</dbReference>
<evidence type="ECO:0000256" key="16">
    <source>
        <dbReference type="ARBA" id="ARBA00041042"/>
    </source>
</evidence>
<evidence type="ECO:0000256" key="10">
    <source>
        <dbReference type="ARBA" id="ARBA00022889"/>
    </source>
</evidence>
<dbReference type="FunFam" id="2.60.40.60:FF:000012">
    <property type="entry name" value="Cadherin 24"/>
    <property type="match status" value="1"/>
</dbReference>